<dbReference type="EMBL" id="JAROCY010000038">
    <property type="protein sequence ID" value="MDF8335717.1"/>
    <property type="molecule type" value="Genomic_DNA"/>
</dbReference>
<comment type="caution">
    <text evidence="1">The sequence shown here is derived from an EMBL/GenBank/DDBJ whole genome shotgun (WGS) entry which is preliminary data.</text>
</comment>
<accession>A0ABT6CSH2</accession>
<evidence type="ECO:0000313" key="1">
    <source>
        <dbReference type="EMBL" id="MDF8335717.1"/>
    </source>
</evidence>
<keyword evidence="2" id="KW-1185">Reference proteome</keyword>
<evidence type="ECO:0008006" key="3">
    <source>
        <dbReference type="Google" id="ProtNLM"/>
    </source>
</evidence>
<reference evidence="1 2" key="1">
    <citation type="submission" date="2023-03" db="EMBL/GenBank/DDBJ databases">
        <title>Novosphingobium cyanobacteriorum sp. nov., isolated from a eutrophic reservoir during the Microcystis bloom period.</title>
        <authorList>
            <person name="Kang M."/>
            <person name="Le V."/>
            <person name="Ko S.-R."/>
            <person name="Lee S.-A."/>
            <person name="Ahn C.-Y."/>
        </authorList>
    </citation>
    <scope>NUCLEOTIDE SEQUENCE [LARGE SCALE GENOMIC DNA]</scope>
    <source>
        <strain evidence="1 2">HBC54</strain>
    </source>
</reference>
<organism evidence="1 2">
    <name type="scientific">Novosphingobium cyanobacteriorum</name>
    <dbReference type="NCBI Taxonomy" id="3024215"/>
    <lineage>
        <taxon>Bacteria</taxon>
        <taxon>Pseudomonadati</taxon>
        <taxon>Pseudomonadota</taxon>
        <taxon>Alphaproteobacteria</taxon>
        <taxon>Sphingomonadales</taxon>
        <taxon>Sphingomonadaceae</taxon>
        <taxon>Novosphingobium</taxon>
    </lineage>
</organism>
<gene>
    <name evidence="1" type="ORF">POM99_21145</name>
</gene>
<dbReference type="Proteomes" id="UP001222770">
    <property type="component" value="Unassembled WGS sequence"/>
</dbReference>
<evidence type="ECO:0000313" key="2">
    <source>
        <dbReference type="Proteomes" id="UP001222770"/>
    </source>
</evidence>
<dbReference type="RefSeq" id="WP_277280667.1">
    <property type="nucleotide sequence ID" value="NZ_JAROCY010000038.1"/>
</dbReference>
<protein>
    <recommendedName>
        <fullName evidence="3">HNH endonuclease</fullName>
    </recommendedName>
</protein>
<proteinExistence type="predicted"/>
<name>A0ABT6CSH2_9SPHN</name>
<sequence length="230" mass="26488">MSLSEVMRLIERTARWVAPESFKRLPVWYPEHSRRGLFYKNNWSEPQMNRNRQTGVTVHKHEGNLYANKALTYALGLRGNDRPNWSCCHIWGIDDASYASTNVIVQDPRFYSCVANMVLLPTPLKAFTDVMPEVKAMLRTCAYHLYGWRCGHEAVSCVDVESPGHDIAYPKSWPNDARSSRPLGIVTFNSSIDRDASRRLDRIRFDLQNAGPHYPREQVIAVAAYWNMQL</sequence>